<feature type="region of interest" description="Disordered" evidence="1">
    <location>
        <begin position="161"/>
        <end position="223"/>
    </location>
</feature>
<evidence type="ECO:0000256" key="1">
    <source>
        <dbReference type="SAM" id="MobiDB-lite"/>
    </source>
</evidence>
<proteinExistence type="predicted"/>
<name>A0ABY7GAZ0_MYAAR</name>
<feature type="compositionally biased region" description="Polar residues" evidence="1">
    <location>
        <begin position="399"/>
        <end position="422"/>
    </location>
</feature>
<dbReference type="PANTHER" id="PTHR14102:SF12">
    <property type="entry name" value="CDNA SEQUENCE BC034090"/>
    <property type="match status" value="1"/>
</dbReference>
<feature type="compositionally biased region" description="Polar residues" evidence="1">
    <location>
        <begin position="429"/>
        <end position="480"/>
    </location>
</feature>
<protein>
    <recommendedName>
        <fullName evidence="2">PDZ domain-containing protein</fullName>
    </recommendedName>
</protein>
<dbReference type="EMBL" id="CP111028">
    <property type="protein sequence ID" value="WAR31290.1"/>
    <property type="molecule type" value="Genomic_DNA"/>
</dbReference>
<dbReference type="Pfam" id="PF00595">
    <property type="entry name" value="PDZ"/>
    <property type="match status" value="1"/>
</dbReference>
<keyword evidence="4" id="KW-1185">Reference proteome</keyword>
<feature type="compositionally biased region" description="Polar residues" evidence="1">
    <location>
        <begin position="499"/>
        <end position="531"/>
    </location>
</feature>
<feature type="compositionally biased region" description="Basic and acidic residues" evidence="1">
    <location>
        <begin position="349"/>
        <end position="365"/>
    </location>
</feature>
<gene>
    <name evidence="3" type="ORF">MAR_033832</name>
</gene>
<feature type="region of interest" description="Disordered" evidence="1">
    <location>
        <begin position="572"/>
        <end position="610"/>
    </location>
</feature>
<sequence length="804" mass="88067">MKPQPVRADHSILPLRSDVDVDIAEEVDLIARLSHDLVRGGNPIDKGDDTDFSLGTYRESMREKKVAEKYRKARSPSPFILLKTGQSAYSRRPLSAPSFVKSDTDMKVVDISLCNESLSDLSSNISSPGGINSHSMPNRTKVSCEYQQEVNTAGKVSVQQKYASTPNLTKNDIHRDFHNNDYDYHNPVSSNVQNSKHQKHSVTSLSSRGSSMSPISESDSDQPTQIYKEDYHTQQTQKADNDSAITNQRHAQKQSELNHKPNVNGNVHHVEATIHYNTDHVHSDQHLQTGAAKITDKRGVFKPGVTSPRVKEKRLKLRNILKNKKGSFNPIESESWALADERNVVNRIYAKDRGPESDSNHRRFTDTGMEQTSNHGDGSSVGSHVSWQDSIESRGRNGASVSNTESTRGASTPSVGYSPQSSVEERLDLNNSQDHQNTEGSVEYISSENGAALTNSGNSARNNSRQSDTSPLSNSNTSIGGESPQKALPPKKPARTKQKSNITDLNFSNYKIKTQNGQQNPQPMTSSTSGVATRKHPATLAESREKSASRGSLLEKTKGKLRKFRNSVSLENGLDSAGVDGHPGGSSLPKGSNPNKPAKGGHSFLPLMKKAPSLKSLTSLFKRKKKKGKFNIEDSEQMYDGSTLTLNSVGTGNAPLSARQRQQWSSCHTLPSNTPTHTNQPINMQQDPTHPITGGQKSNHPIGRLQRLNPDGSQQIQLVKPDDGPLGFFISKGNAKFGNGVFVSRFSTVRPERSFAGLLNVGDEILEVNGHPVRDLSQDAVYELISASPVIVMKVLPFIARTDV</sequence>
<feature type="compositionally biased region" description="Low complexity" evidence="1">
    <location>
        <begin position="373"/>
        <end position="386"/>
    </location>
</feature>
<dbReference type="InterPro" id="IPR036034">
    <property type="entry name" value="PDZ_sf"/>
</dbReference>
<organism evidence="3 4">
    <name type="scientific">Mya arenaria</name>
    <name type="common">Soft-shell clam</name>
    <dbReference type="NCBI Taxonomy" id="6604"/>
    <lineage>
        <taxon>Eukaryota</taxon>
        <taxon>Metazoa</taxon>
        <taxon>Spiralia</taxon>
        <taxon>Lophotrochozoa</taxon>
        <taxon>Mollusca</taxon>
        <taxon>Bivalvia</taxon>
        <taxon>Autobranchia</taxon>
        <taxon>Heteroconchia</taxon>
        <taxon>Euheterodonta</taxon>
        <taxon>Imparidentia</taxon>
        <taxon>Neoheterodontei</taxon>
        <taxon>Myida</taxon>
        <taxon>Myoidea</taxon>
        <taxon>Myidae</taxon>
        <taxon>Mya</taxon>
    </lineage>
</organism>
<dbReference type="SUPFAM" id="SSF50156">
    <property type="entry name" value="PDZ domain-like"/>
    <property type="match status" value="1"/>
</dbReference>
<dbReference type="InterPro" id="IPR001478">
    <property type="entry name" value="PDZ"/>
</dbReference>
<evidence type="ECO:0000313" key="4">
    <source>
        <dbReference type="Proteomes" id="UP001164746"/>
    </source>
</evidence>
<feature type="region of interest" description="Disordered" evidence="1">
    <location>
        <begin position="349"/>
        <end position="558"/>
    </location>
</feature>
<dbReference type="Gene3D" id="2.30.42.10">
    <property type="match status" value="1"/>
</dbReference>
<dbReference type="SMART" id="SM00228">
    <property type="entry name" value="PDZ"/>
    <property type="match status" value="1"/>
</dbReference>
<evidence type="ECO:0000313" key="3">
    <source>
        <dbReference type="EMBL" id="WAR31290.1"/>
    </source>
</evidence>
<feature type="compositionally biased region" description="Basic and acidic residues" evidence="1">
    <location>
        <begin position="171"/>
        <end position="184"/>
    </location>
</feature>
<feature type="compositionally biased region" description="Polar residues" evidence="1">
    <location>
        <begin position="161"/>
        <end position="170"/>
    </location>
</feature>
<dbReference type="PANTHER" id="PTHR14102">
    <property type="entry name" value="PAR-6-RELATED"/>
    <property type="match status" value="1"/>
</dbReference>
<feature type="compositionally biased region" description="Polar residues" evidence="1">
    <location>
        <begin position="187"/>
        <end position="209"/>
    </location>
</feature>
<dbReference type="Proteomes" id="UP001164746">
    <property type="component" value="Chromosome 17"/>
</dbReference>
<accession>A0ABY7GAZ0</accession>
<dbReference type="PROSITE" id="PS50106">
    <property type="entry name" value="PDZ"/>
    <property type="match status" value="1"/>
</dbReference>
<reference evidence="3" key="1">
    <citation type="submission" date="2022-11" db="EMBL/GenBank/DDBJ databases">
        <title>Centuries of genome instability and evolution in soft-shell clam transmissible cancer (bioRxiv).</title>
        <authorList>
            <person name="Hart S.F.M."/>
            <person name="Yonemitsu M.A."/>
            <person name="Giersch R.M."/>
            <person name="Beal B.F."/>
            <person name="Arriagada G."/>
            <person name="Davis B.W."/>
            <person name="Ostrander E.A."/>
            <person name="Goff S.P."/>
            <person name="Metzger M.J."/>
        </authorList>
    </citation>
    <scope>NUCLEOTIDE SEQUENCE</scope>
    <source>
        <strain evidence="3">MELC-2E11</strain>
        <tissue evidence="3">Siphon/mantle</tissue>
    </source>
</reference>
<feature type="domain" description="PDZ" evidence="2">
    <location>
        <begin position="715"/>
        <end position="789"/>
    </location>
</feature>
<dbReference type="InterPro" id="IPR051741">
    <property type="entry name" value="PAR6_homolog"/>
</dbReference>
<feature type="compositionally biased region" description="Basic and acidic residues" evidence="1">
    <location>
        <begin position="542"/>
        <end position="558"/>
    </location>
</feature>
<evidence type="ECO:0000259" key="2">
    <source>
        <dbReference type="PROSITE" id="PS50106"/>
    </source>
</evidence>